<dbReference type="AlphaFoldDB" id="A0A0F6VYM0"/>
<protein>
    <submittedName>
        <fullName evidence="3">Uncharacterized protein</fullName>
    </submittedName>
</protein>
<evidence type="ECO:0000256" key="1">
    <source>
        <dbReference type="SAM" id="Coils"/>
    </source>
</evidence>
<feature type="transmembrane region" description="Helical" evidence="2">
    <location>
        <begin position="67"/>
        <end position="87"/>
    </location>
</feature>
<sequence>MVGDELRRRRAWAALRTASALNVVGIVLEMLTGRGLPGIPTWPALVSGVVGAMLLVVALVRRPHWSAQLASSLFVLNSAAIALALFVRDPYYAAYAEHWIPFQGSKLCCVIVAVLAPRLWAGVLATLLHAGSSVLAFELLPAAIREDVAFGEPWVTIGFGVLTAAVLAHRLRRESLEQELLRAQTEAAAAQHLARTVLAIRHLANTPVQTIAIISALLAQRHPSERSLIARQERAVEKLRRIDELLVRYDRELEWHADDASIDAIALLEGALTPKRGEADDERRS</sequence>
<name>A0A0F6VYM0_9BACT</name>
<dbReference type="EMBL" id="CP011125">
    <property type="protein sequence ID" value="AKF02937.1"/>
    <property type="molecule type" value="Genomic_DNA"/>
</dbReference>
<keyword evidence="2" id="KW-0472">Membrane</keyword>
<evidence type="ECO:0000313" key="3">
    <source>
        <dbReference type="EMBL" id="AKF02937.1"/>
    </source>
</evidence>
<keyword evidence="2" id="KW-0812">Transmembrane</keyword>
<dbReference type="Proteomes" id="UP000034883">
    <property type="component" value="Chromosome"/>
</dbReference>
<dbReference type="KEGG" id="samy:DB32_000085"/>
<reference evidence="3 4" key="1">
    <citation type="submission" date="2015-03" db="EMBL/GenBank/DDBJ databases">
        <title>Genome assembly of Sandaracinus amylolyticus DSM 53668.</title>
        <authorList>
            <person name="Sharma G."/>
            <person name="Subramanian S."/>
        </authorList>
    </citation>
    <scope>NUCLEOTIDE SEQUENCE [LARGE SCALE GENOMIC DNA]</scope>
    <source>
        <strain evidence="3 4">DSM 53668</strain>
    </source>
</reference>
<keyword evidence="4" id="KW-1185">Reference proteome</keyword>
<gene>
    <name evidence="3" type="ORF">DB32_000085</name>
</gene>
<keyword evidence="1" id="KW-0175">Coiled coil</keyword>
<accession>A0A0F6VYM0</accession>
<feature type="coiled-coil region" evidence="1">
    <location>
        <begin position="166"/>
        <end position="193"/>
    </location>
</feature>
<keyword evidence="2" id="KW-1133">Transmembrane helix</keyword>
<feature type="transmembrane region" description="Helical" evidence="2">
    <location>
        <begin position="150"/>
        <end position="168"/>
    </location>
</feature>
<dbReference type="STRING" id="927083.DB32_000085"/>
<evidence type="ECO:0000256" key="2">
    <source>
        <dbReference type="SAM" id="Phobius"/>
    </source>
</evidence>
<organism evidence="3 4">
    <name type="scientific">Sandaracinus amylolyticus</name>
    <dbReference type="NCBI Taxonomy" id="927083"/>
    <lineage>
        <taxon>Bacteria</taxon>
        <taxon>Pseudomonadati</taxon>
        <taxon>Myxococcota</taxon>
        <taxon>Polyangia</taxon>
        <taxon>Polyangiales</taxon>
        <taxon>Sandaracinaceae</taxon>
        <taxon>Sandaracinus</taxon>
    </lineage>
</organism>
<evidence type="ECO:0000313" key="4">
    <source>
        <dbReference type="Proteomes" id="UP000034883"/>
    </source>
</evidence>
<feature type="transmembrane region" description="Helical" evidence="2">
    <location>
        <begin position="39"/>
        <end position="60"/>
    </location>
</feature>
<dbReference type="RefSeq" id="WP_053230426.1">
    <property type="nucleotide sequence ID" value="NZ_CP011125.1"/>
</dbReference>
<proteinExistence type="predicted"/>